<evidence type="ECO:0000313" key="6">
    <source>
        <dbReference type="Proteomes" id="UP000542813"/>
    </source>
</evidence>
<dbReference type="GO" id="GO:0016491">
    <property type="term" value="F:oxidoreductase activity"/>
    <property type="evidence" value="ECO:0007669"/>
    <property type="project" value="InterPro"/>
</dbReference>
<proteinExistence type="predicted"/>
<dbReference type="PANTHER" id="PTHR10668:SF103">
    <property type="entry name" value="PYRIDINE NUCLEOTIDE-DISULFIDE OXIDOREDUCTASE DOMAIN-CONTAINING PROTEIN 2"/>
    <property type="match status" value="1"/>
</dbReference>
<dbReference type="PANTHER" id="PTHR10668">
    <property type="entry name" value="PHYTOENE DEHYDROGENASE"/>
    <property type="match status" value="1"/>
</dbReference>
<dbReference type="EMBL" id="JACHMM010000001">
    <property type="protein sequence ID" value="MBB5790078.1"/>
    <property type="molecule type" value="Genomic_DNA"/>
</dbReference>
<keyword evidence="6" id="KW-1185">Reference proteome</keyword>
<reference evidence="5 6" key="1">
    <citation type="submission" date="2020-08" db="EMBL/GenBank/DDBJ databases">
        <title>Sequencing the genomes of 1000 actinobacteria strains.</title>
        <authorList>
            <person name="Klenk H.-P."/>
        </authorList>
    </citation>
    <scope>NUCLEOTIDE SEQUENCE [LARGE SCALE GENOMIC DNA]</scope>
    <source>
        <strain evidence="5 6">DSM 102122</strain>
    </source>
</reference>
<comment type="function">
    <text evidence="1">Probable oxidoreductase that may play a role as regulator of mitochondrial function.</text>
</comment>
<dbReference type="SUPFAM" id="SSF51905">
    <property type="entry name" value="FAD/NAD(P)-binding domain"/>
    <property type="match status" value="1"/>
</dbReference>
<evidence type="ECO:0000256" key="2">
    <source>
        <dbReference type="ARBA" id="ARBA00038825"/>
    </source>
</evidence>
<evidence type="ECO:0000313" key="5">
    <source>
        <dbReference type="EMBL" id="MBB5790078.1"/>
    </source>
</evidence>
<dbReference type="InterPro" id="IPR036188">
    <property type="entry name" value="FAD/NAD-bd_sf"/>
</dbReference>
<dbReference type="Proteomes" id="UP000542813">
    <property type="component" value="Unassembled WGS sequence"/>
</dbReference>
<organism evidence="5 6">
    <name type="scientific">Jiangella mangrovi</name>
    <dbReference type="NCBI Taxonomy" id="1524084"/>
    <lineage>
        <taxon>Bacteria</taxon>
        <taxon>Bacillati</taxon>
        <taxon>Actinomycetota</taxon>
        <taxon>Actinomycetes</taxon>
        <taxon>Jiangellales</taxon>
        <taxon>Jiangellaceae</taxon>
        <taxon>Jiangella</taxon>
    </lineage>
</organism>
<comment type="subunit">
    <text evidence="2">Interacts with COX5B; this interaction may contribute to localize PYROXD2 to the inner face of the inner mitochondrial membrane.</text>
</comment>
<sequence>MTPEREYDGIIIGAGQHGLILGSYLARAGLKVLLLERRLGYGGGLSTEERTLPGFYHNLHSINHFSISSTPWFRDLGLSAKLRYITPRYEFAQPHSDGSALVFSRDLDETAANIARFSVKDAETFREWNVKAEEMTSRIFLKERFAEPLSEADRASVLGQSMLGSEFLELTRKQPLDAVNELFENEYVKVLFLFKLSLFGTVLHETLNSGSPVGSLIRAFDLTTGYELAEGGSWNLARSLMETFIAAGGEFRNQAHVERIVVDGGRVTGVSLAGGTELKARFVASTVDVHQTFAQMVGADHLPADVAARVEGHKHTPWTLFGLHLALNEPPRYAAAAFDPAVDRALKYNVGSETIESLLKAHDEVEAKRVPTNAQFGAGALSVLDPSQAPPGRHTAYAWQVVPYDIGGDPDAIDDARAGLQESILAKWRTYAPNMTPDNILGSYTYTAKEYTRELINMRYGDIFMGALTSDQVMYNHFGYRTAIDGLYMAGSACHPNGAITGGAGYIGASVIAADLGVKPWWTPTDARAELSDLA</sequence>
<accession>A0A7W9LN90</accession>
<gene>
    <name evidence="5" type="ORF">HD601_004653</name>
</gene>
<name>A0A7W9LN90_9ACTN</name>
<dbReference type="InterPro" id="IPR002937">
    <property type="entry name" value="Amino_oxidase"/>
</dbReference>
<feature type="domain" description="Amine oxidase" evidence="4">
    <location>
        <begin position="18"/>
        <end position="290"/>
    </location>
</feature>
<comment type="caution">
    <text evidence="5">The sequence shown here is derived from an EMBL/GenBank/DDBJ whole genome shotgun (WGS) entry which is preliminary data.</text>
</comment>
<dbReference type="Gene3D" id="3.50.50.60">
    <property type="entry name" value="FAD/NAD(P)-binding domain"/>
    <property type="match status" value="2"/>
</dbReference>
<dbReference type="AlphaFoldDB" id="A0A7W9LN90"/>
<evidence type="ECO:0000259" key="4">
    <source>
        <dbReference type="Pfam" id="PF01593"/>
    </source>
</evidence>
<evidence type="ECO:0000256" key="1">
    <source>
        <dbReference type="ARBA" id="ARBA00037217"/>
    </source>
</evidence>
<dbReference type="RefSeq" id="WP_184825872.1">
    <property type="nucleotide sequence ID" value="NZ_JACHMM010000001.1"/>
</dbReference>
<evidence type="ECO:0000256" key="3">
    <source>
        <dbReference type="ARBA" id="ARBA00040298"/>
    </source>
</evidence>
<dbReference type="Pfam" id="PF01593">
    <property type="entry name" value="Amino_oxidase"/>
    <property type="match status" value="1"/>
</dbReference>
<protein>
    <recommendedName>
        <fullName evidence="3">Pyridine nucleotide-disulfide oxidoreductase domain-containing protein 2</fullName>
    </recommendedName>
</protein>